<gene>
    <name evidence="1" type="ORF">IQ260_27000</name>
</gene>
<sequence>MTDLPDLTEATLWAILNEEIEDDIVNRLVWQHLGYRYDATTKQWDASNVIAPLQEKFPEPPNFIESRPATMQLTRSIPKPNKQLLKTYLGFKGYTIDQLVPRLTRRATMTSWLLSHMQLQGLLKDVSSVETNSPSD</sequence>
<dbReference type="AlphaFoldDB" id="A0A929FAA6"/>
<protein>
    <submittedName>
        <fullName evidence="1">DUF1823 family protein</fullName>
    </submittedName>
</protein>
<keyword evidence="2" id="KW-1185">Reference proteome</keyword>
<dbReference type="Gene3D" id="1.10.418.90">
    <property type="entry name" value="Protein of unknown function DUF1823"/>
    <property type="match status" value="1"/>
</dbReference>
<dbReference type="EMBL" id="JADEXP010000407">
    <property type="protein sequence ID" value="MBE9070295.1"/>
    <property type="molecule type" value="Genomic_DNA"/>
</dbReference>
<name>A0A929FAA6_LEPEC</name>
<dbReference type="Proteomes" id="UP000615026">
    <property type="component" value="Unassembled WGS sequence"/>
</dbReference>
<evidence type="ECO:0000313" key="2">
    <source>
        <dbReference type="Proteomes" id="UP000615026"/>
    </source>
</evidence>
<dbReference type="InterPro" id="IPR014952">
    <property type="entry name" value="DUF1823"/>
</dbReference>
<dbReference type="Pfam" id="PF08853">
    <property type="entry name" value="DUF1823"/>
    <property type="match status" value="1"/>
</dbReference>
<reference evidence="1" key="1">
    <citation type="submission" date="2020-10" db="EMBL/GenBank/DDBJ databases">
        <authorList>
            <person name="Castelo-Branco R."/>
            <person name="Eusebio N."/>
            <person name="Adriana R."/>
            <person name="Vieira A."/>
            <person name="Brugerolle De Fraissinette N."/>
            <person name="Rezende De Castro R."/>
            <person name="Schneider M.P."/>
            <person name="Vasconcelos V."/>
            <person name="Leao P.N."/>
        </authorList>
    </citation>
    <scope>NUCLEOTIDE SEQUENCE</scope>
    <source>
        <strain evidence="1">LEGE 11479</strain>
    </source>
</reference>
<organism evidence="1 2">
    <name type="scientific">Leptolyngbya cf. ectocarpi LEGE 11479</name>
    <dbReference type="NCBI Taxonomy" id="1828722"/>
    <lineage>
        <taxon>Bacteria</taxon>
        <taxon>Bacillati</taxon>
        <taxon>Cyanobacteriota</taxon>
        <taxon>Cyanophyceae</taxon>
        <taxon>Leptolyngbyales</taxon>
        <taxon>Leptolyngbyaceae</taxon>
        <taxon>Leptolyngbya group</taxon>
        <taxon>Leptolyngbya</taxon>
    </lineage>
</organism>
<evidence type="ECO:0000313" key="1">
    <source>
        <dbReference type="EMBL" id="MBE9070295.1"/>
    </source>
</evidence>
<comment type="caution">
    <text evidence="1">The sequence shown here is derived from an EMBL/GenBank/DDBJ whole genome shotgun (WGS) entry which is preliminary data.</text>
</comment>
<proteinExistence type="predicted"/>
<accession>A0A929FAA6</accession>
<dbReference type="RefSeq" id="WP_193996171.1">
    <property type="nucleotide sequence ID" value="NZ_JADEXP010000407.1"/>
</dbReference>